<keyword evidence="1" id="KW-0812">Transmembrane</keyword>
<evidence type="ECO:0000313" key="4">
    <source>
        <dbReference type="Proteomes" id="UP000008281"/>
    </source>
</evidence>
<feature type="signal peptide" evidence="2">
    <location>
        <begin position="1"/>
        <end position="19"/>
    </location>
</feature>
<organism evidence="4">
    <name type="scientific">Caenorhabditis remanei</name>
    <name type="common">Caenorhabditis vulgaris</name>
    <dbReference type="NCBI Taxonomy" id="31234"/>
    <lineage>
        <taxon>Eukaryota</taxon>
        <taxon>Metazoa</taxon>
        <taxon>Ecdysozoa</taxon>
        <taxon>Nematoda</taxon>
        <taxon>Chromadorea</taxon>
        <taxon>Rhabditida</taxon>
        <taxon>Rhabditina</taxon>
        <taxon>Rhabditomorpha</taxon>
        <taxon>Rhabditoidea</taxon>
        <taxon>Rhabditidae</taxon>
        <taxon>Peloderinae</taxon>
        <taxon>Caenorhabditis</taxon>
    </lineage>
</organism>
<accession>E3LX25</accession>
<dbReference type="AlphaFoldDB" id="E3LX25"/>
<evidence type="ECO:0000313" key="3">
    <source>
        <dbReference type="EMBL" id="EFO83490.1"/>
    </source>
</evidence>
<gene>
    <name evidence="3" type="ORF">CRE_02988</name>
</gene>
<dbReference type="EMBL" id="DS268417">
    <property type="protein sequence ID" value="EFO83490.1"/>
    <property type="molecule type" value="Genomic_DNA"/>
</dbReference>
<feature type="transmembrane region" description="Helical" evidence="1">
    <location>
        <begin position="93"/>
        <end position="112"/>
    </location>
</feature>
<feature type="transmembrane region" description="Helical" evidence="1">
    <location>
        <begin position="48"/>
        <end position="73"/>
    </location>
</feature>
<evidence type="ECO:0000256" key="2">
    <source>
        <dbReference type="SAM" id="SignalP"/>
    </source>
</evidence>
<protein>
    <submittedName>
        <fullName evidence="3">Uncharacterized protein</fullName>
    </submittedName>
</protein>
<evidence type="ECO:0000256" key="1">
    <source>
        <dbReference type="SAM" id="Phobius"/>
    </source>
</evidence>
<reference evidence="3" key="1">
    <citation type="submission" date="2007-07" db="EMBL/GenBank/DDBJ databases">
        <title>PCAP assembly of the Caenorhabditis remanei genome.</title>
        <authorList>
            <consortium name="The Caenorhabditis remanei Sequencing Consortium"/>
            <person name="Wilson R.K."/>
        </authorList>
    </citation>
    <scope>NUCLEOTIDE SEQUENCE [LARGE SCALE GENOMIC DNA]</scope>
    <source>
        <strain evidence="3">PB4641</strain>
    </source>
</reference>
<feature type="chain" id="PRO_5003173709" evidence="2">
    <location>
        <begin position="20"/>
        <end position="181"/>
    </location>
</feature>
<keyword evidence="4" id="KW-1185">Reference proteome</keyword>
<feature type="transmembrane region" description="Helical" evidence="1">
    <location>
        <begin position="118"/>
        <end position="138"/>
    </location>
</feature>
<keyword evidence="1" id="KW-0472">Membrane</keyword>
<sequence>MIFSMILAVPFGVINMVFQADLSHPYMGKDYPATPEIQWPLEMLPFGYVLHTAIFPTMHPIYGRIMSSFFFCYGFQRIFNFETLLIPKFPIRIPWKSIILIALFFSITGYFMFPYSVSYVMCCHVYVCLLSIETSIWYHTKEFRLICRWPREYCIDYHKAYYTTVHTNARNEMSSDVPRPG</sequence>
<dbReference type="Proteomes" id="UP000008281">
    <property type="component" value="Unassembled WGS sequence"/>
</dbReference>
<keyword evidence="1" id="KW-1133">Transmembrane helix</keyword>
<proteinExistence type="predicted"/>
<name>E3LX25_CAERE</name>
<dbReference type="HOGENOM" id="CLU_1490355_0_0_1"/>
<dbReference type="InParanoid" id="E3LX25"/>
<keyword evidence="2" id="KW-0732">Signal</keyword>